<name>A0A1R0GZ70_9FUNG</name>
<dbReference type="EC" id="2.3.2.27" evidence="3"/>
<keyword evidence="5" id="KW-0812">Transmembrane</keyword>
<evidence type="ECO:0000256" key="4">
    <source>
        <dbReference type="ARBA" id="ARBA00022679"/>
    </source>
</evidence>
<dbReference type="STRING" id="133383.A0A1R0GZ70"/>
<dbReference type="SUPFAM" id="SSF57850">
    <property type="entry name" value="RING/U-box"/>
    <property type="match status" value="1"/>
</dbReference>
<evidence type="ECO:0000256" key="2">
    <source>
        <dbReference type="ARBA" id="ARBA00004141"/>
    </source>
</evidence>
<dbReference type="PANTHER" id="PTHR45977:SF4">
    <property type="entry name" value="RING-TYPE DOMAIN-CONTAINING PROTEIN"/>
    <property type="match status" value="1"/>
</dbReference>
<dbReference type="GO" id="GO:0016567">
    <property type="term" value="P:protein ubiquitination"/>
    <property type="evidence" value="ECO:0007669"/>
    <property type="project" value="TreeGrafter"/>
</dbReference>
<evidence type="ECO:0000256" key="5">
    <source>
        <dbReference type="ARBA" id="ARBA00022692"/>
    </source>
</evidence>
<evidence type="ECO:0000259" key="13">
    <source>
        <dbReference type="PROSITE" id="PS50089"/>
    </source>
</evidence>
<keyword evidence="11" id="KW-0472">Membrane</keyword>
<dbReference type="GO" id="GO:0061630">
    <property type="term" value="F:ubiquitin protein ligase activity"/>
    <property type="evidence" value="ECO:0007669"/>
    <property type="project" value="UniProtKB-EC"/>
</dbReference>
<keyword evidence="6" id="KW-0479">Metal-binding</keyword>
<dbReference type="Pfam" id="PF13639">
    <property type="entry name" value="zf-RING_2"/>
    <property type="match status" value="1"/>
</dbReference>
<evidence type="ECO:0000256" key="7">
    <source>
        <dbReference type="ARBA" id="ARBA00022771"/>
    </source>
</evidence>
<dbReference type="OrthoDB" id="2193062at2759"/>
<dbReference type="GO" id="GO:0016020">
    <property type="term" value="C:membrane"/>
    <property type="evidence" value="ECO:0007669"/>
    <property type="project" value="UniProtKB-SubCell"/>
</dbReference>
<dbReference type="GO" id="GO:0008270">
    <property type="term" value="F:zinc ion binding"/>
    <property type="evidence" value="ECO:0007669"/>
    <property type="project" value="UniProtKB-KW"/>
</dbReference>
<dbReference type="EMBL" id="LSSL01001860">
    <property type="protein sequence ID" value="OLY82145.1"/>
    <property type="molecule type" value="Genomic_DNA"/>
</dbReference>
<comment type="catalytic activity">
    <reaction evidence="1">
        <text>S-ubiquitinyl-[E2 ubiquitin-conjugating enzyme]-L-cysteine + [acceptor protein]-L-lysine = [E2 ubiquitin-conjugating enzyme]-L-cysteine + N(6)-ubiquitinyl-[acceptor protein]-L-lysine.</text>
        <dbReference type="EC" id="2.3.2.27"/>
    </reaction>
</comment>
<organism evidence="14 15">
    <name type="scientific">Smittium mucronatum</name>
    <dbReference type="NCBI Taxonomy" id="133383"/>
    <lineage>
        <taxon>Eukaryota</taxon>
        <taxon>Fungi</taxon>
        <taxon>Fungi incertae sedis</taxon>
        <taxon>Zoopagomycota</taxon>
        <taxon>Kickxellomycotina</taxon>
        <taxon>Harpellomycetes</taxon>
        <taxon>Harpellales</taxon>
        <taxon>Legeriomycetaceae</taxon>
        <taxon>Smittium</taxon>
    </lineage>
</organism>
<feature type="domain" description="RING-type" evidence="13">
    <location>
        <begin position="69"/>
        <end position="111"/>
    </location>
</feature>
<evidence type="ECO:0000256" key="10">
    <source>
        <dbReference type="ARBA" id="ARBA00022989"/>
    </source>
</evidence>
<keyword evidence="10" id="KW-1133">Transmembrane helix</keyword>
<dbReference type="PANTHER" id="PTHR45977">
    <property type="entry name" value="TARGET OF ERK KINASE MPK-1"/>
    <property type="match status" value="1"/>
</dbReference>
<keyword evidence="7 12" id="KW-0863">Zinc-finger</keyword>
<evidence type="ECO:0000256" key="9">
    <source>
        <dbReference type="ARBA" id="ARBA00022833"/>
    </source>
</evidence>
<sequence length="137" mass="15621">MRIIGSTLMKLKNMINSDQKGKKAPNYAKILKKKSYKYSKKLPNVFDSSYKLSLHDTINIIESADSHECLICMDIMLVGDKVSDIPCGHRYHKRCLERWLKKVQKSCPECQASSANRYPIDCPKIVIKRASTTTALL</sequence>
<dbReference type="Gene3D" id="3.30.40.10">
    <property type="entry name" value="Zinc/RING finger domain, C3HC4 (zinc finger)"/>
    <property type="match status" value="1"/>
</dbReference>
<dbReference type="SMART" id="SM00184">
    <property type="entry name" value="RING"/>
    <property type="match status" value="1"/>
</dbReference>
<dbReference type="Proteomes" id="UP000187455">
    <property type="component" value="Unassembled WGS sequence"/>
</dbReference>
<comment type="subcellular location">
    <subcellularLocation>
        <location evidence="2">Membrane</location>
        <topology evidence="2">Multi-pass membrane protein</topology>
    </subcellularLocation>
</comment>
<evidence type="ECO:0000256" key="11">
    <source>
        <dbReference type="ARBA" id="ARBA00023136"/>
    </source>
</evidence>
<evidence type="ECO:0000256" key="6">
    <source>
        <dbReference type="ARBA" id="ARBA00022723"/>
    </source>
</evidence>
<dbReference type="AlphaFoldDB" id="A0A1R0GZ70"/>
<evidence type="ECO:0000256" key="1">
    <source>
        <dbReference type="ARBA" id="ARBA00000900"/>
    </source>
</evidence>
<accession>A0A1R0GZ70</accession>
<keyword evidence="9" id="KW-0862">Zinc</keyword>
<keyword evidence="4" id="KW-0808">Transferase</keyword>
<keyword evidence="8" id="KW-0833">Ubl conjugation pathway</keyword>
<evidence type="ECO:0000313" key="15">
    <source>
        <dbReference type="Proteomes" id="UP000187455"/>
    </source>
</evidence>
<gene>
    <name evidence="14" type="ORF">AYI68_g3740</name>
</gene>
<dbReference type="GO" id="GO:0006511">
    <property type="term" value="P:ubiquitin-dependent protein catabolic process"/>
    <property type="evidence" value="ECO:0007669"/>
    <property type="project" value="TreeGrafter"/>
</dbReference>
<dbReference type="InterPro" id="IPR001841">
    <property type="entry name" value="Znf_RING"/>
</dbReference>
<evidence type="ECO:0000313" key="14">
    <source>
        <dbReference type="EMBL" id="OLY82145.1"/>
    </source>
</evidence>
<comment type="caution">
    <text evidence="14">The sequence shown here is derived from an EMBL/GenBank/DDBJ whole genome shotgun (WGS) entry which is preliminary data.</text>
</comment>
<evidence type="ECO:0000256" key="8">
    <source>
        <dbReference type="ARBA" id="ARBA00022786"/>
    </source>
</evidence>
<evidence type="ECO:0000256" key="3">
    <source>
        <dbReference type="ARBA" id="ARBA00012483"/>
    </source>
</evidence>
<dbReference type="PROSITE" id="PS50089">
    <property type="entry name" value="ZF_RING_2"/>
    <property type="match status" value="1"/>
</dbReference>
<dbReference type="InterPro" id="IPR013083">
    <property type="entry name" value="Znf_RING/FYVE/PHD"/>
</dbReference>
<proteinExistence type="predicted"/>
<protein>
    <recommendedName>
        <fullName evidence="3">RING-type E3 ubiquitin transferase</fullName>
        <ecNumber evidence="3">2.3.2.27</ecNumber>
    </recommendedName>
</protein>
<evidence type="ECO:0000256" key="12">
    <source>
        <dbReference type="PROSITE-ProRule" id="PRU00175"/>
    </source>
</evidence>
<keyword evidence="15" id="KW-1185">Reference proteome</keyword>
<reference evidence="14 15" key="1">
    <citation type="journal article" date="2016" name="Mol. Biol. Evol.">
        <title>Genome-Wide Survey of Gut Fungi (Harpellales) Reveals the First Horizontally Transferred Ubiquitin Gene from a Mosquito Host.</title>
        <authorList>
            <person name="Wang Y."/>
            <person name="White M.M."/>
            <person name="Kvist S."/>
            <person name="Moncalvo J.M."/>
        </authorList>
    </citation>
    <scope>NUCLEOTIDE SEQUENCE [LARGE SCALE GENOMIC DNA]</scope>
    <source>
        <strain evidence="14 15">ALG-7-W6</strain>
    </source>
</reference>